<protein>
    <recommendedName>
        <fullName evidence="5">Fructose-1,6-bisphosphatase</fullName>
    </recommendedName>
</protein>
<dbReference type="Pfam" id="PF03320">
    <property type="entry name" value="FBPase_glpX"/>
    <property type="match status" value="1"/>
</dbReference>
<dbReference type="InterPro" id="IPR004464">
    <property type="entry name" value="FBPase_class-2/SBPase"/>
</dbReference>
<proteinExistence type="inferred from homology"/>
<dbReference type="GO" id="GO:0046872">
    <property type="term" value="F:metal ion binding"/>
    <property type="evidence" value="ECO:0007669"/>
    <property type="project" value="UniProtKB-KW"/>
</dbReference>
<evidence type="ECO:0000313" key="7">
    <source>
        <dbReference type="Proteomes" id="UP000199259"/>
    </source>
</evidence>
<evidence type="ECO:0000256" key="2">
    <source>
        <dbReference type="ARBA" id="ARBA00022801"/>
    </source>
</evidence>
<sequence length="373" mass="40136">MKENDKEKIIMPHPKTAEALIKCAGPIECSLLPRLLHVTEAAAIAASYQMGRGDKNYADQVSVEAMRRMLNCLDMKGIIKIGEGERDEAPMLFIGEEVGTGEGDLEVDIAVDPLEGTNLAADGIPGAIAVMAMAEREGLFHGPDIYMDKIVVGPEVVKYEKAHPDERIDLDAPVIRNLEIVSKAFNRNIDELVVVILDRQRHKDKIKEIRETGARVNLISDGDLMPGIATAIRGSGIHMVLGAGGSGEAVLTAAAMKILGGKMLARLVLPTVANGGTAEEIEKEKAEKMPRLETMGITEENINDVLDIEKLAPGKDIIFSATGVTPGILLKGVSLFGEGDARVHSITMGSSGVVKFTDTIYIHDKEKTPLRMA</sequence>
<gene>
    <name evidence="6" type="ORF">SAMN04488589_1076</name>
</gene>
<keyword evidence="1" id="KW-0479">Metal-binding</keyword>
<keyword evidence="7" id="KW-1185">Reference proteome</keyword>
<dbReference type="GO" id="GO:0042132">
    <property type="term" value="F:fructose 1,6-bisphosphate 1-phosphatase activity"/>
    <property type="evidence" value="ECO:0007669"/>
    <property type="project" value="InterPro"/>
</dbReference>
<dbReference type="SUPFAM" id="SSF56655">
    <property type="entry name" value="Carbohydrate phosphatase"/>
    <property type="match status" value="1"/>
</dbReference>
<dbReference type="CDD" id="cd01516">
    <property type="entry name" value="FBPase_glpX"/>
    <property type="match status" value="1"/>
</dbReference>
<dbReference type="AlphaFoldDB" id="A0A7Z7FC58"/>
<evidence type="ECO:0000313" key="6">
    <source>
        <dbReference type="EMBL" id="SDF67148.1"/>
    </source>
</evidence>
<keyword evidence="3" id="KW-0464">Manganese</keyword>
<evidence type="ECO:0000256" key="3">
    <source>
        <dbReference type="ARBA" id="ARBA00023211"/>
    </source>
</evidence>
<dbReference type="GO" id="GO:0006094">
    <property type="term" value="P:gluconeogenesis"/>
    <property type="evidence" value="ECO:0007669"/>
    <property type="project" value="InterPro"/>
</dbReference>
<dbReference type="GO" id="GO:0005829">
    <property type="term" value="C:cytosol"/>
    <property type="evidence" value="ECO:0007669"/>
    <property type="project" value="TreeGrafter"/>
</dbReference>
<dbReference type="EMBL" id="FNCA01000003">
    <property type="protein sequence ID" value="SDF67148.1"/>
    <property type="molecule type" value="Genomic_DNA"/>
</dbReference>
<accession>A0A7Z7FC58</accession>
<evidence type="ECO:0000256" key="1">
    <source>
        <dbReference type="ARBA" id="ARBA00022723"/>
    </source>
</evidence>
<evidence type="ECO:0000256" key="5">
    <source>
        <dbReference type="PIRNR" id="PIRNR004532"/>
    </source>
</evidence>
<name>A0A7Z7FC58_9EURY</name>
<dbReference type="Gene3D" id="3.40.190.90">
    <property type="match status" value="1"/>
</dbReference>
<dbReference type="NCBIfam" id="TIGR00330">
    <property type="entry name" value="glpX"/>
    <property type="match status" value="1"/>
</dbReference>
<comment type="similarity">
    <text evidence="5">Belongs to the FBPase class 2 family.</text>
</comment>
<dbReference type="GO" id="GO:0006071">
    <property type="term" value="P:glycerol metabolic process"/>
    <property type="evidence" value="ECO:0007669"/>
    <property type="project" value="InterPro"/>
</dbReference>
<dbReference type="PANTHER" id="PTHR30447:SF0">
    <property type="entry name" value="FRUCTOSE-1,6-BISPHOSPHATASE 1 CLASS 2-RELATED"/>
    <property type="match status" value="1"/>
</dbReference>
<dbReference type="PIRSF" id="PIRSF004532">
    <property type="entry name" value="GlpX"/>
    <property type="match status" value="1"/>
</dbReference>
<dbReference type="Gene3D" id="3.30.540.10">
    <property type="entry name" value="Fructose-1,6-Bisphosphatase, subunit A, domain 1"/>
    <property type="match status" value="1"/>
</dbReference>
<reference evidence="6 7" key="1">
    <citation type="submission" date="2016-10" db="EMBL/GenBank/DDBJ databases">
        <authorList>
            <person name="Varghese N."/>
            <person name="Submissions S."/>
        </authorList>
    </citation>
    <scope>NUCLEOTIDE SEQUENCE [LARGE SCALE GENOMIC DNA]</scope>
    <source>
        <strain evidence="6 7">PL 12/M</strain>
    </source>
</reference>
<dbReference type="GO" id="GO:0030388">
    <property type="term" value="P:fructose 1,6-bisphosphate metabolic process"/>
    <property type="evidence" value="ECO:0007669"/>
    <property type="project" value="TreeGrafter"/>
</dbReference>
<keyword evidence="2" id="KW-0378">Hydrolase</keyword>
<organism evidence="6 7">
    <name type="scientific">Methanolobus vulcani</name>
    <dbReference type="NCBI Taxonomy" id="38026"/>
    <lineage>
        <taxon>Archaea</taxon>
        <taxon>Methanobacteriati</taxon>
        <taxon>Methanobacteriota</taxon>
        <taxon>Stenosarchaea group</taxon>
        <taxon>Methanomicrobia</taxon>
        <taxon>Methanosarcinales</taxon>
        <taxon>Methanosarcinaceae</taxon>
        <taxon>Methanolobus</taxon>
    </lineage>
</organism>
<dbReference type="PANTHER" id="PTHR30447">
    <property type="entry name" value="FRUCTOSE-1,6-BISPHOSPHATASE CLASS 2"/>
    <property type="match status" value="1"/>
</dbReference>
<evidence type="ECO:0000256" key="4">
    <source>
        <dbReference type="ARBA" id="ARBA00023277"/>
    </source>
</evidence>
<comment type="caution">
    <text evidence="6">The sequence shown here is derived from an EMBL/GenBank/DDBJ whole genome shotgun (WGS) entry which is preliminary data.</text>
</comment>
<keyword evidence="4 5" id="KW-0119">Carbohydrate metabolism</keyword>
<dbReference type="Proteomes" id="UP000199259">
    <property type="component" value="Unassembled WGS sequence"/>
</dbReference>